<name>A0A382KE11_9ZZZZ</name>
<dbReference type="InterPro" id="IPR009075">
    <property type="entry name" value="AcylCo_DH/oxidase_C"/>
</dbReference>
<dbReference type="Gene3D" id="1.20.140.10">
    <property type="entry name" value="Butyryl-CoA Dehydrogenase, subunit A, domain 3"/>
    <property type="match status" value="1"/>
</dbReference>
<dbReference type="InterPro" id="IPR036250">
    <property type="entry name" value="AcylCo_DH-like_C"/>
</dbReference>
<dbReference type="PANTHER" id="PTHR43884:SF20">
    <property type="entry name" value="ACYL-COA DEHYDROGENASE FADE28"/>
    <property type="match status" value="1"/>
</dbReference>
<evidence type="ECO:0000256" key="1">
    <source>
        <dbReference type="ARBA" id="ARBA00022630"/>
    </source>
</evidence>
<organism evidence="5">
    <name type="scientific">marine metagenome</name>
    <dbReference type="NCBI Taxonomy" id="408172"/>
    <lineage>
        <taxon>unclassified sequences</taxon>
        <taxon>metagenomes</taxon>
        <taxon>ecological metagenomes</taxon>
    </lineage>
</organism>
<dbReference type="GO" id="GO:0003995">
    <property type="term" value="F:acyl-CoA dehydrogenase activity"/>
    <property type="evidence" value="ECO:0007669"/>
    <property type="project" value="TreeGrafter"/>
</dbReference>
<dbReference type="Pfam" id="PF00441">
    <property type="entry name" value="Acyl-CoA_dh_1"/>
    <property type="match status" value="1"/>
</dbReference>
<accession>A0A382KE11</accession>
<reference evidence="5" key="1">
    <citation type="submission" date="2018-05" db="EMBL/GenBank/DDBJ databases">
        <authorList>
            <person name="Lanie J.A."/>
            <person name="Ng W.-L."/>
            <person name="Kazmierczak K.M."/>
            <person name="Andrzejewski T.M."/>
            <person name="Davidsen T.M."/>
            <person name="Wayne K.J."/>
            <person name="Tettelin H."/>
            <person name="Glass J.I."/>
            <person name="Rusch D."/>
            <person name="Podicherti R."/>
            <person name="Tsui H.-C.T."/>
            <person name="Winkler M.E."/>
        </authorList>
    </citation>
    <scope>NUCLEOTIDE SEQUENCE</scope>
</reference>
<protein>
    <recommendedName>
        <fullName evidence="4">Acyl-CoA dehydrogenase/oxidase C-terminal domain-containing protein</fullName>
    </recommendedName>
</protein>
<dbReference type="SUPFAM" id="SSF47203">
    <property type="entry name" value="Acyl-CoA dehydrogenase C-terminal domain-like"/>
    <property type="match status" value="1"/>
</dbReference>
<evidence type="ECO:0000313" key="5">
    <source>
        <dbReference type="EMBL" id="SVC22419.1"/>
    </source>
</evidence>
<sequence>IGRRETNGIFADKDTLTGKAMFVVEGMDADTLIVADNEARLYLVQACDVTRNKLKTIDRTRSVAEIVLDRTSAEILPGSLDNKKHLSDMINAGRVMLAADTLGAATTMLDQAIEYAKERRQFNRVIGSFQAVKHMCSEMAADLEPCRSLVWYAAHSIKAIPDEATLTACHAKAHLAEIGRSVARKATEVHGGMGFTDLLGLHYWFKRIGFDRQLLGAPEVVREEAAAAQGWI</sequence>
<dbReference type="PANTHER" id="PTHR43884">
    <property type="entry name" value="ACYL-COA DEHYDROGENASE"/>
    <property type="match status" value="1"/>
</dbReference>
<feature type="non-terminal residue" evidence="5">
    <location>
        <position position="1"/>
    </location>
</feature>
<evidence type="ECO:0000256" key="3">
    <source>
        <dbReference type="ARBA" id="ARBA00023002"/>
    </source>
</evidence>
<dbReference type="EMBL" id="UINC01079938">
    <property type="protein sequence ID" value="SVC22419.1"/>
    <property type="molecule type" value="Genomic_DNA"/>
</dbReference>
<dbReference type="AlphaFoldDB" id="A0A382KE11"/>
<evidence type="ECO:0000256" key="2">
    <source>
        <dbReference type="ARBA" id="ARBA00022827"/>
    </source>
</evidence>
<keyword evidence="3" id="KW-0560">Oxidoreductase</keyword>
<keyword evidence="1" id="KW-0285">Flavoprotein</keyword>
<feature type="domain" description="Acyl-CoA dehydrogenase/oxidase C-terminal" evidence="4">
    <location>
        <begin position="89"/>
        <end position="227"/>
    </location>
</feature>
<keyword evidence="2" id="KW-0274">FAD</keyword>
<evidence type="ECO:0000259" key="4">
    <source>
        <dbReference type="Pfam" id="PF00441"/>
    </source>
</evidence>
<proteinExistence type="predicted"/>
<gene>
    <name evidence="5" type="ORF">METZ01_LOCUS275273</name>
</gene>